<protein>
    <submittedName>
        <fullName evidence="2">Uncharacterized protein</fullName>
    </submittedName>
</protein>
<organism evidence="2 3">
    <name type="scientific">Streptomyces griseoloalbus</name>
    <dbReference type="NCBI Taxonomy" id="67303"/>
    <lineage>
        <taxon>Bacteria</taxon>
        <taxon>Bacillati</taxon>
        <taxon>Actinomycetota</taxon>
        <taxon>Actinomycetes</taxon>
        <taxon>Kitasatosporales</taxon>
        <taxon>Streptomycetaceae</taxon>
        <taxon>Streptomyces</taxon>
    </lineage>
</organism>
<dbReference type="EMBL" id="JACHJE010000001">
    <property type="protein sequence ID" value="MBB5123721.1"/>
    <property type="molecule type" value="Genomic_DNA"/>
</dbReference>
<feature type="compositionally biased region" description="Basic and acidic residues" evidence="1">
    <location>
        <begin position="1"/>
        <end position="11"/>
    </location>
</feature>
<accession>A0A7W8F7W0</accession>
<dbReference type="AlphaFoldDB" id="A0A7W8F7W0"/>
<evidence type="ECO:0000313" key="3">
    <source>
        <dbReference type="Proteomes" id="UP000568022"/>
    </source>
</evidence>
<dbReference type="Proteomes" id="UP000568022">
    <property type="component" value="Unassembled WGS sequence"/>
</dbReference>
<gene>
    <name evidence="2" type="ORF">FHS32_000433</name>
</gene>
<comment type="caution">
    <text evidence="2">The sequence shown here is derived from an EMBL/GenBank/DDBJ whole genome shotgun (WGS) entry which is preliminary data.</text>
</comment>
<feature type="region of interest" description="Disordered" evidence="1">
    <location>
        <begin position="1"/>
        <end position="21"/>
    </location>
</feature>
<evidence type="ECO:0000313" key="2">
    <source>
        <dbReference type="EMBL" id="MBB5123721.1"/>
    </source>
</evidence>
<name>A0A7W8F7W0_9ACTN</name>
<keyword evidence="3" id="KW-1185">Reference proteome</keyword>
<proteinExistence type="predicted"/>
<reference evidence="2 3" key="1">
    <citation type="submission" date="2020-08" db="EMBL/GenBank/DDBJ databases">
        <title>Genomic Encyclopedia of Type Strains, Phase III (KMG-III): the genomes of soil and plant-associated and newly described type strains.</title>
        <authorList>
            <person name="Whitman W."/>
        </authorList>
    </citation>
    <scope>NUCLEOTIDE SEQUENCE [LARGE SCALE GENOMIC DNA]</scope>
    <source>
        <strain evidence="2 3">CECT 3226</strain>
    </source>
</reference>
<sequence>MPASIHEEVDHLLGAVSTPRTSTHLSRPSLGFEHAAQVFGHNDGISYVCTARGRSRS</sequence>
<evidence type="ECO:0000256" key="1">
    <source>
        <dbReference type="SAM" id="MobiDB-lite"/>
    </source>
</evidence>